<feature type="compositionally biased region" description="Acidic residues" evidence="2">
    <location>
        <begin position="643"/>
        <end position="653"/>
    </location>
</feature>
<keyword evidence="5" id="KW-1185">Reference proteome</keyword>
<dbReference type="SMART" id="SM00317">
    <property type="entry name" value="SET"/>
    <property type="match status" value="1"/>
</dbReference>
<dbReference type="GO" id="GO:0034967">
    <property type="term" value="C:Set3 complex"/>
    <property type="evidence" value="ECO:0007669"/>
    <property type="project" value="TreeGrafter"/>
</dbReference>
<name>A0AA35WB27_GEOBA</name>
<feature type="region of interest" description="Disordered" evidence="2">
    <location>
        <begin position="230"/>
        <end position="452"/>
    </location>
</feature>
<dbReference type="InterPro" id="IPR046341">
    <property type="entry name" value="SET_dom_sf"/>
</dbReference>
<feature type="region of interest" description="Disordered" evidence="2">
    <location>
        <begin position="544"/>
        <end position="564"/>
    </location>
</feature>
<comment type="caution">
    <text evidence="4">The sequence shown here is derived from an EMBL/GenBank/DDBJ whole genome shotgun (WGS) entry which is preliminary data.</text>
</comment>
<dbReference type="GO" id="GO:0006325">
    <property type="term" value="P:chromatin organization"/>
    <property type="evidence" value="ECO:0007669"/>
    <property type="project" value="UniProtKB-KW"/>
</dbReference>
<dbReference type="Gene3D" id="2.170.270.10">
    <property type="entry name" value="SET domain"/>
    <property type="match status" value="1"/>
</dbReference>
<dbReference type="Proteomes" id="UP001174909">
    <property type="component" value="Unassembled WGS sequence"/>
</dbReference>
<feature type="region of interest" description="Disordered" evidence="2">
    <location>
        <begin position="631"/>
        <end position="691"/>
    </location>
</feature>
<accession>A0AA35WB27</accession>
<dbReference type="InterPro" id="IPR001214">
    <property type="entry name" value="SET_dom"/>
</dbReference>
<evidence type="ECO:0000259" key="3">
    <source>
        <dbReference type="PROSITE" id="PS50280"/>
    </source>
</evidence>
<feature type="compositionally biased region" description="Polar residues" evidence="2">
    <location>
        <begin position="355"/>
        <end position="382"/>
    </location>
</feature>
<dbReference type="GO" id="GO:0070210">
    <property type="term" value="C:Rpd3L-Expanded complex"/>
    <property type="evidence" value="ECO:0007669"/>
    <property type="project" value="TreeGrafter"/>
</dbReference>
<proteinExistence type="predicted"/>
<dbReference type="SUPFAM" id="SSF82199">
    <property type="entry name" value="SET domain"/>
    <property type="match status" value="1"/>
</dbReference>
<dbReference type="CDD" id="cd10529">
    <property type="entry name" value="SET_SETD5-like"/>
    <property type="match status" value="1"/>
</dbReference>
<feature type="domain" description="SET" evidence="3">
    <location>
        <begin position="81"/>
        <end position="205"/>
    </location>
</feature>
<dbReference type="GO" id="GO:0006355">
    <property type="term" value="P:regulation of DNA-templated transcription"/>
    <property type="evidence" value="ECO:0007669"/>
    <property type="project" value="TreeGrafter"/>
</dbReference>
<evidence type="ECO:0000256" key="1">
    <source>
        <dbReference type="ARBA" id="ARBA00022853"/>
    </source>
</evidence>
<dbReference type="AlphaFoldDB" id="A0AA35WB27"/>
<dbReference type="PANTHER" id="PTHR46462:SF3">
    <property type="entry name" value="UPSET, ISOFORM A"/>
    <property type="match status" value="1"/>
</dbReference>
<dbReference type="Pfam" id="PF00856">
    <property type="entry name" value="SET"/>
    <property type="match status" value="1"/>
</dbReference>
<dbReference type="EMBL" id="CASHTH010000826">
    <property type="protein sequence ID" value="CAI8008215.1"/>
    <property type="molecule type" value="Genomic_DNA"/>
</dbReference>
<organism evidence="4 5">
    <name type="scientific">Geodia barretti</name>
    <name type="common">Barrett's horny sponge</name>
    <dbReference type="NCBI Taxonomy" id="519541"/>
    <lineage>
        <taxon>Eukaryota</taxon>
        <taxon>Metazoa</taxon>
        <taxon>Porifera</taxon>
        <taxon>Demospongiae</taxon>
        <taxon>Heteroscleromorpha</taxon>
        <taxon>Tetractinellida</taxon>
        <taxon>Astrophorina</taxon>
        <taxon>Geodiidae</taxon>
        <taxon>Geodia</taxon>
    </lineage>
</organism>
<evidence type="ECO:0000256" key="2">
    <source>
        <dbReference type="SAM" id="MobiDB-lite"/>
    </source>
</evidence>
<feature type="compositionally biased region" description="Pro residues" evidence="2">
    <location>
        <begin position="249"/>
        <end position="258"/>
    </location>
</feature>
<evidence type="ECO:0000313" key="4">
    <source>
        <dbReference type="EMBL" id="CAI8008215.1"/>
    </source>
</evidence>
<reference evidence="4" key="1">
    <citation type="submission" date="2023-03" db="EMBL/GenBank/DDBJ databases">
        <authorList>
            <person name="Steffen K."/>
            <person name="Cardenas P."/>
        </authorList>
    </citation>
    <scope>NUCLEOTIDE SEQUENCE</scope>
</reference>
<evidence type="ECO:0000313" key="5">
    <source>
        <dbReference type="Proteomes" id="UP001174909"/>
    </source>
</evidence>
<feature type="region of interest" description="Disordered" evidence="2">
    <location>
        <begin position="729"/>
        <end position="754"/>
    </location>
</feature>
<feature type="compositionally biased region" description="Gly residues" evidence="2">
    <location>
        <begin position="295"/>
        <end position="304"/>
    </location>
</feature>
<gene>
    <name evidence="4" type="ORF">GBAR_LOCUS5648</name>
</gene>
<keyword evidence="1" id="KW-0156">Chromatin regulator</keyword>
<dbReference type="PROSITE" id="PS50280">
    <property type="entry name" value="SET"/>
    <property type="match status" value="1"/>
</dbReference>
<sequence>MPPPCWMRRRREGGVWGDASSWKELWSANNSPWCDKYDTAEHNRVSESVRQFVSSHLNQLKSEAVVFGQQEYSSMENHTHPQCSVTEVQRRRMGVVAQMEVPEDELVLEYKGKVSVMSSVLADYPPGTRSLWKQKPCPFVYIYDKISDLDICIDAREYGNLARFIRRSCAPNSELRHFFVGSELHFGVYATHTISVYEEITLPFDFTIEKCDYPLECGCGHKNCVVVRASRGRGRGGGDEAVGKVSGKPHPPQLVAPPPHDEDSNSSWTSSSGTRQKPRGHAHHQQTSNLIGRLSSGGGTGGEGGSHEGSSDSEDESGERKKKVKSREERKAEAVMKVFQRMEASSQRKRRHFTSEGSADSDTLSPSSFHPLTPSQKVATATQRERRGSTGSARRPPVLPPAKMRLSSVSSNEGVSTADLPDAFSPPVTPRLAAPLASPHPLPSSLPSSPLHTSTYIQSPTVRFTPDLQPQYLLMQFPLPLKKALLRQWEAEKHGIHGDNGGPRPLWPRDDVTQRNGYLSTVWPGGDVLRPRERGSLKHRWMKKYSEEKTENEEKENRSSNSTFSVPLKQRLLHRWQERQTDLSLQTTPIAVPVCNTTTISSSLSSGVDCGLAPSIGLQEREPSPLFEEFSDSEFDSVREDREKEEEEEEEGVAEVTETRFGGTSGNDNPTPRVSDVATPVSRDGEPERGVVDDVIAGVGAGQKGVCDGKEGTVRSETVERTEVVRKMRSLEELMSEDMGRGEGEEGRSGGKSLEELMVMDVAISGGGELGGREG</sequence>
<dbReference type="PANTHER" id="PTHR46462">
    <property type="entry name" value="UPSET, ISOFORM A"/>
    <property type="match status" value="1"/>
</dbReference>
<protein>
    <submittedName>
        <fullName evidence="4">Inactive histone-lysine N-methyltransferase 2E</fullName>
    </submittedName>
</protein>